<accession>A0A7W3J183</accession>
<evidence type="ECO:0000313" key="2">
    <source>
        <dbReference type="EMBL" id="MBA8804423.1"/>
    </source>
</evidence>
<evidence type="ECO:0000259" key="1">
    <source>
        <dbReference type="Pfam" id="PF12680"/>
    </source>
</evidence>
<comment type="caution">
    <text evidence="2">The sequence shown here is derived from an EMBL/GenBank/DDBJ whole genome shotgun (WGS) entry which is preliminary data.</text>
</comment>
<gene>
    <name evidence="2" type="ORF">FB382_002714</name>
</gene>
<dbReference type="InterPro" id="IPR032710">
    <property type="entry name" value="NTF2-like_dom_sf"/>
</dbReference>
<dbReference type="GO" id="GO:0016853">
    <property type="term" value="F:isomerase activity"/>
    <property type="evidence" value="ECO:0007669"/>
    <property type="project" value="UniProtKB-KW"/>
</dbReference>
<organism evidence="2 3">
    <name type="scientific">Nocardioides ginsengisegetis</name>
    <dbReference type="NCBI Taxonomy" id="661491"/>
    <lineage>
        <taxon>Bacteria</taxon>
        <taxon>Bacillati</taxon>
        <taxon>Actinomycetota</taxon>
        <taxon>Actinomycetes</taxon>
        <taxon>Propionibacteriales</taxon>
        <taxon>Nocardioidaceae</taxon>
        <taxon>Nocardioides</taxon>
    </lineage>
</organism>
<feature type="domain" description="SnoaL-like" evidence="1">
    <location>
        <begin position="15"/>
        <end position="124"/>
    </location>
</feature>
<keyword evidence="2" id="KW-0413">Isomerase</keyword>
<reference evidence="2 3" key="1">
    <citation type="submission" date="2020-07" db="EMBL/GenBank/DDBJ databases">
        <title>Sequencing the genomes of 1000 actinobacteria strains.</title>
        <authorList>
            <person name="Klenk H.-P."/>
        </authorList>
    </citation>
    <scope>NUCLEOTIDE SEQUENCE [LARGE SCALE GENOMIC DNA]</scope>
    <source>
        <strain evidence="2 3">DSM 21349</strain>
    </source>
</reference>
<dbReference type="InterPro" id="IPR009959">
    <property type="entry name" value="Cyclase_SnoaL-like"/>
</dbReference>
<dbReference type="SUPFAM" id="SSF54427">
    <property type="entry name" value="NTF2-like"/>
    <property type="match status" value="1"/>
</dbReference>
<dbReference type="Gene3D" id="3.10.450.50">
    <property type="match status" value="1"/>
</dbReference>
<protein>
    <submittedName>
        <fullName evidence="2">Steroid delta-isomerase-like uncharacterized protein</fullName>
    </submittedName>
</protein>
<dbReference type="PANTHER" id="PTHR38436:SF1">
    <property type="entry name" value="ESTER CYCLASE"/>
    <property type="match status" value="1"/>
</dbReference>
<dbReference type="RefSeq" id="WP_182539937.1">
    <property type="nucleotide sequence ID" value="NZ_JACGXA010000001.1"/>
</dbReference>
<dbReference type="Proteomes" id="UP000580910">
    <property type="component" value="Unassembled WGS sequence"/>
</dbReference>
<sequence>MDRQEIERLDDLGLKAWDEHDPDALLALFADSFVWEDLTLPQPMTTADEVRQYMTSWFTAFPDMRARATHRVVGEDGAGVELEFTGTNTGPLDMGGATIPPTGKSVVGRGSYFVQLNSDGKVSRFSSHPDVAGLMVQLGLMPMGSEAPTA</sequence>
<dbReference type="GO" id="GO:0030638">
    <property type="term" value="P:polyketide metabolic process"/>
    <property type="evidence" value="ECO:0007669"/>
    <property type="project" value="InterPro"/>
</dbReference>
<name>A0A7W3J183_9ACTN</name>
<dbReference type="InterPro" id="IPR037401">
    <property type="entry name" value="SnoaL-like"/>
</dbReference>
<evidence type="ECO:0000313" key="3">
    <source>
        <dbReference type="Proteomes" id="UP000580910"/>
    </source>
</evidence>
<keyword evidence="3" id="KW-1185">Reference proteome</keyword>
<dbReference type="EMBL" id="JACGXA010000001">
    <property type="protein sequence ID" value="MBA8804423.1"/>
    <property type="molecule type" value="Genomic_DNA"/>
</dbReference>
<proteinExistence type="predicted"/>
<dbReference type="Pfam" id="PF12680">
    <property type="entry name" value="SnoaL_2"/>
    <property type="match status" value="1"/>
</dbReference>
<dbReference type="AlphaFoldDB" id="A0A7W3J183"/>
<dbReference type="PANTHER" id="PTHR38436">
    <property type="entry name" value="POLYKETIDE CYCLASE SNOAL-LIKE DOMAIN"/>
    <property type="match status" value="1"/>
</dbReference>